<evidence type="ECO:0000313" key="3">
    <source>
        <dbReference type="EMBL" id="ABY36823.1"/>
    </source>
</evidence>
<dbReference type="GO" id="GO:0016054">
    <property type="term" value="P:organic acid catabolic process"/>
    <property type="evidence" value="ECO:0007669"/>
    <property type="project" value="UniProtKB-ARBA"/>
</dbReference>
<sequence length="75" mass="8407">MTPQVGFVGLGIMGKPMAHNLHRAGFSVMVWNRSRQPMDELPAEGLHSAESPPALCIRQTRAHPRSTDDPQRYLR</sequence>
<dbReference type="PROSITE" id="PS00895">
    <property type="entry name" value="3_HYDROXYISOBUT_DH"/>
    <property type="match status" value="1"/>
</dbReference>
<dbReference type="SUPFAM" id="SSF51735">
    <property type="entry name" value="NAD(P)-binding Rossmann-fold domains"/>
    <property type="match status" value="1"/>
</dbReference>
<proteinExistence type="predicted"/>
<dbReference type="InParanoid" id="A9WB30"/>
<dbReference type="InterPro" id="IPR006115">
    <property type="entry name" value="6PGDH_NADP-bd"/>
</dbReference>
<organism evidence="3 4">
    <name type="scientific">Chloroflexus aurantiacus (strain ATCC 29366 / DSM 635 / J-10-fl)</name>
    <dbReference type="NCBI Taxonomy" id="324602"/>
    <lineage>
        <taxon>Bacteria</taxon>
        <taxon>Bacillati</taxon>
        <taxon>Chloroflexota</taxon>
        <taxon>Chloroflexia</taxon>
        <taxon>Chloroflexales</taxon>
        <taxon>Chloroflexineae</taxon>
        <taxon>Chloroflexaceae</taxon>
        <taxon>Chloroflexus</taxon>
    </lineage>
</organism>
<dbReference type="Pfam" id="PF03446">
    <property type="entry name" value="NAD_binding_2"/>
    <property type="match status" value="1"/>
</dbReference>
<gene>
    <name evidence="3" type="ordered locus">Caur_3640</name>
</gene>
<evidence type="ECO:0000256" key="1">
    <source>
        <dbReference type="SAM" id="MobiDB-lite"/>
    </source>
</evidence>
<accession>A9WB30</accession>
<dbReference type="eggNOG" id="COG2084">
    <property type="taxonomic scope" value="Bacteria"/>
</dbReference>
<dbReference type="HOGENOM" id="CLU_2664408_0_0_0"/>
<keyword evidence="4" id="KW-1185">Reference proteome</keyword>
<dbReference type="Gene3D" id="3.40.50.720">
    <property type="entry name" value="NAD(P)-binding Rossmann-like Domain"/>
    <property type="match status" value="1"/>
</dbReference>
<feature type="region of interest" description="Disordered" evidence="1">
    <location>
        <begin position="43"/>
        <end position="75"/>
    </location>
</feature>
<dbReference type="AlphaFoldDB" id="A9WB30"/>
<name>A9WB30_CHLAA</name>
<dbReference type="GO" id="GO:0050661">
    <property type="term" value="F:NADP binding"/>
    <property type="evidence" value="ECO:0007669"/>
    <property type="project" value="InterPro"/>
</dbReference>
<evidence type="ECO:0000259" key="2">
    <source>
        <dbReference type="Pfam" id="PF03446"/>
    </source>
</evidence>
<dbReference type="KEGG" id="cau:Caur_3640"/>
<dbReference type="GO" id="GO:0016491">
    <property type="term" value="F:oxidoreductase activity"/>
    <property type="evidence" value="ECO:0007669"/>
    <property type="project" value="InterPro"/>
</dbReference>
<dbReference type="InterPro" id="IPR002204">
    <property type="entry name" value="3-OH-isobutyrate_DH-rel_CS"/>
</dbReference>
<feature type="compositionally biased region" description="Basic and acidic residues" evidence="1">
    <location>
        <begin position="65"/>
        <end position="75"/>
    </location>
</feature>
<dbReference type="PANTHER" id="PTHR43580">
    <property type="entry name" value="OXIDOREDUCTASE GLYR1-RELATED"/>
    <property type="match status" value="1"/>
</dbReference>
<dbReference type="InterPro" id="IPR036291">
    <property type="entry name" value="NAD(P)-bd_dom_sf"/>
</dbReference>
<dbReference type="Proteomes" id="UP000002008">
    <property type="component" value="Chromosome"/>
</dbReference>
<dbReference type="InterPro" id="IPR051265">
    <property type="entry name" value="HIBADH-related_NP60_sf"/>
</dbReference>
<evidence type="ECO:0000313" key="4">
    <source>
        <dbReference type="Proteomes" id="UP000002008"/>
    </source>
</evidence>
<dbReference type="PATRIC" id="fig|324602.8.peg.4094"/>
<dbReference type="STRING" id="324602.Caur_3640"/>
<dbReference type="EnsemblBacteria" id="ABY36823">
    <property type="protein sequence ID" value="ABY36823"/>
    <property type="gene ID" value="Caur_3640"/>
</dbReference>
<reference evidence="4" key="1">
    <citation type="journal article" date="2011" name="BMC Genomics">
        <title>Complete genome sequence of the filamentous anoxygenic phototrophic bacterium Chloroflexus aurantiacus.</title>
        <authorList>
            <person name="Tang K.H."/>
            <person name="Barry K."/>
            <person name="Chertkov O."/>
            <person name="Dalin E."/>
            <person name="Han C.S."/>
            <person name="Hauser L.J."/>
            <person name="Honchak B.M."/>
            <person name="Karbach L.E."/>
            <person name="Land M.L."/>
            <person name="Lapidus A."/>
            <person name="Larimer F.W."/>
            <person name="Mikhailova N."/>
            <person name="Pitluck S."/>
            <person name="Pierson B.K."/>
            <person name="Blankenship R.E."/>
        </authorList>
    </citation>
    <scope>NUCLEOTIDE SEQUENCE [LARGE SCALE GENOMIC DNA]</scope>
    <source>
        <strain evidence="4">ATCC 29366 / DSM 635 / J-10-fl</strain>
    </source>
</reference>
<dbReference type="EMBL" id="CP000909">
    <property type="protein sequence ID" value="ABY36823.1"/>
    <property type="molecule type" value="Genomic_DNA"/>
</dbReference>
<dbReference type="PANTHER" id="PTHR43580:SF2">
    <property type="entry name" value="CYTOKINE-LIKE NUCLEAR FACTOR N-PAC"/>
    <property type="match status" value="1"/>
</dbReference>
<dbReference type="RefSeq" id="WP_012259476.1">
    <property type="nucleotide sequence ID" value="NC_010175.1"/>
</dbReference>
<feature type="domain" description="6-phosphogluconate dehydrogenase NADP-binding" evidence="2">
    <location>
        <begin position="4"/>
        <end position="56"/>
    </location>
</feature>
<protein>
    <submittedName>
        <fullName evidence="3">3-hydroxyisobutyrate dehydrogenase-like protein</fullName>
    </submittedName>
</protein>